<dbReference type="AlphaFoldDB" id="A0A1J1AAY2"/>
<dbReference type="InterPro" id="IPR014845">
    <property type="entry name" value="GYD/TTHA1554"/>
</dbReference>
<dbReference type="Pfam" id="PF08734">
    <property type="entry name" value="GYD"/>
    <property type="match status" value="1"/>
</dbReference>
<reference evidence="2" key="1">
    <citation type="submission" date="2016-08" db="EMBL/GenBank/DDBJ databases">
        <title>Discovery of first anaerobic lithoheterotrophic haloarchae widely represented in hypersaline habitats.</title>
        <authorList>
            <person name="Sorokin D.Y."/>
            <person name="Kublanov I.V."/>
            <person name="Roman P."/>
            <person name="Sinninghe Damste J.S."/>
            <person name="Golyshin P.N."/>
            <person name="Rojo D."/>
            <person name="Ciordia S."/>
            <person name="Mena Md.C."/>
            <person name="Ferrer M."/>
            <person name="Smedile F."/>
            <person name="Messina E."/>
            <person name="La Cono V."/>
            <person name="Yakimov M.M."/>
        </authorList>
    </citation>
    <scope>NUCLEOTIDE SEQUENCE [LARGE SCALE GENOMIC DNA]</scope>
    <source>
        <strain evidence="2">HSR6</strain>
    </source>
</reference>
<accession>A0A1J1AAY2</accession>
<gene>
    <name evidence="1" type="ORF">HSR6_0429</name>
</gene>
<dbReference type="KEGG" id="hhsr:HSR6_0429"/>
<organism evidence="1 2">
    <name type="scientific">Halodesulfurarchaeum formicicum</name>
    <dbReference type="NCBI Taxonomy" id="1873524"/>
    <lineage>
        <taxon>Archaea</taxon>
        <taxon>Methanobacteriati</taxon>
        <taxon>Methanobacteriota</taxon>
        <taxon>Stenosarchaea group</taxon>
        <taxon>Halobacteria</taxon>
        <taxon>Halobacteriales</taxon>
        <taxon>Halobacteriaceae</taxon>
        <taxon>Halodesulfurarchaeum</taxon>
    </lineage>
</organism>
<dbReference type="Proteomes" id="UP000186165">
    <property type="component" value="Chromosome"/>
</dbReference>
<protein>
    <submittedName>
        <fullName evidence="1">GYD family protein</fullName>
    </submittedName>
</protein>
<dbReference type="RefSeq" id="WP_071932666.1">
    <property type="nucleotide sequence ID" value="NZ_CP016804.1"/>
</dbReference>
<dbReference type="EMBL" id="CP016804">
    <property type="protein sequence ID" value="APE94895.1"/>
    <property type="molecule type" value="Genomic_DNA"/>
</dbReference>
<evidence type="ECO:0000313" key="2">
    <source>
        <dbReference type="Proteomes" id="UP000186165"/>
    </source>
</evidence>
<dbReference type="OrthoDB" id="269170at2157"/>
<evidence type="ECO:0000313" key="1">
    <source>
        <dbReference type="EMBL" id="APE94895.1"/>
    </source>
</evidence>
<name>A0A1J1AAY2_9EURY</name>
<sequence>MPTYIRLTNLTADGFAEIEQSASRTEQMKAMAEEMGGEIRDVFLTMGDFDFVTIAEFPNDQMYTQFALRFAEKGVADTETLKAIDEPEYLDLVQDL</sequence>
<dbReference type="GeneID" id="30416954"/>
<proteinExistence type="predicted"/>
<keyword evidence="2" id="KW-1185">Reference proteome</keyword>